<evidence type="ECO:0000313" key="1">
    <source>
        <dbReference type="EMBL" id="MFC5402395.1"/>
    </source>
</evidence>
<reference evidence="2" key="1">
    <citation type="journal article" date="2019" name="Int. J. Syst. Evol. Microbiol.">
        <title>The Global Catalogue of Microorganisms (GCM) 10K type strain sequencing project: providing services to taxonomists for standard genome sequencing and annotation.</title>
        <authorList>
            <consortium name="The Broad Institute Genomics Platform"/>
            <consortium name="The Broad Institute Genome Sequencing Center for Infectious Disease"/>
            <person name="Wu L."/>
            <person name="Ma J."/>
        </authorList>
    </citation>
    <scope>NUCLEOTIDE SEQUENCE [LARGE SCALE GENOMIC DNA]</scope>
    <source>
        <strain evidence="2">CGMCC 1.18575</strain>
    </source>
</reference>
<proteinExistence type="predicted"/>
<evidence type="ECO:0000313" key="2">
    <source>
        <dbReference type="Proteomes" id="UP001596113"/>
    </source>
</evidence>
<sequence length="476" mass="56098">MWVTRSNQPIDYREELLDRLHSIPTHRETSYKKFVNYIEQTLLDYDDPDVIEMQCYIGNDYYNADIMISGGFFSFVAYRQPTENIGRPAWEMTFKHSYLPHEKVLQYSSRLSESKFEHGLVNAISDQWRTEINNSVRALRIRARRMITVEEVLSNLRINELTLHTHIQNLIQSVDAFLDTNIEDQMQSLYNQIQHEINKYDWDDFYPSTPHHYPTHNTEKPKERVPVSGYIYIVKSTDLNLYGFRKSTSDIDPNLHAQLNFSNQKYPLETISYFKSNDTNKMFRVVKKKFDSKKVDNYNAGITFEKWDFLSQSNWYDLSVDDISEITNGNFSEVMQEELTQSEMKKNEFLSPGGYLVLFRDEFNAYHLRSTAKANPQNLIWRGSHEYTKPVIGFLTKDLEKLRGYFHNTFRDKRDFSGNGNKEKYLFNEEEIEQRIRPMALNETLQIVEVINPRSDRGSVVFETTPVSELGPKIVS</sequence>
<keyword evidence="2" id="KW-1185">Reference proteome</keyword>
<protein>
    <recommendedName>
        <fullName evidence="3">GIY-YIG nuclease family protein</fullName>
    </recommendedName>
</protein>
<evidence type="ECO:0008006" key="3">
    <source>
        <dbReference type="Google" id="ProtNLM"/>
    </source>
</evidence>
<accession>A0ABW0HQB7</accession>
<comment type="caution">
    <text evidence="1">The sequence shown here is derived from an EMBL/GenBank/DDBJ whole genome shotgun (WGS) entry which is preliminary data.</text>
</comment>
<gene>
    <name evidence="1" type="ORF">ACFPOF_06560</name>
</gene>
<dbReference type="RefSeq" id="WP_378130806.1">
    <property type="nucleotide sequence ID" value="NZ_JBHSMI010000012.1"/>
</dbReference>
<organism evidence="1 2">
    <name type="scientific">Cohnella soli</name>
    <dbReference type="NCBI Taxonomy" id="425005"/>
    <lineage>
        <taxon>Bacteria</taxon>
        <taxon>Bacillati</taxon>
        <taxon>Bacillota</taxon>
        <taxon>Bacilli</taxon>
        <taxon>Bacillales</taxon>
        <taxon>Paenibacillaceae</taxon>
        <taxon>Cohnella</taxon>
    </lineage>
</organism>
<dbReference type="Proteomes" id="UP001596113">
    <property type="component" value="Unassembled WGS sequence"/>
</dbReference>
<dbReference type="EMBL" id="JBHSMI010000012">
    <property type="protein sequence ID" value="MFC5402395.1"/>
    <property type="molecule type" value="Genomic_DNA"/>
</dbReference>
<name>A0ABW0HQB7_9BACL</name>